<dbReference type="AlphaFoldDB" id="A0A4C1V057"/>
<reference evidence="1 2" key="1">
    <citation type="journal article" date="2019" name="Commun. Biol.">
        <title>The bagworm genome reveals a unique fibroin gene that provides high tensile strength.</title>
        <authorList>
            <person name="Kono N."/>
            <person name="Nakamura H."/>
            <person name="Ohtoshi R."/>
            <person name="Tomita M."/>
            <person name="Numata K."/>
            <person name="Arakawa K."/>
        </authorList>
    </citation>
    <scope>NUCLEOTIDE SEQUENCE [LARGE SCALE GENOMIC DNA]</scope>
</reference>
<keyword evidence="2" id="KW-1185">Reference proteome</keyword>
<gene>
    <name evidence="1" type="ORF">EVAR_80900_1</name>
</gene>
<comment type="caution">
    <text evidence="1">The sequence shown here is derived from an EMBL/GenBank/DDBJ whole genome shotgun (WGS) entry which is preliminary data.</text>
</comment>
<dbReference type="Proteomes" id="UP000299102">
    <property type="component" value="Unassembled WGS sequence"/>
</dbReference>
<evidence type="ECO:0000313" key="1">
    <source>
        <dbReference type="EMBL" id="GBP32133.1"/>
    </source>
</evidence>
<sequence>MSESSGDPFPLHHPIFLLFHNHRFPLHHLFLHLSSHFRLHQSTLFSVGYPIPSEEVDNAMVPPPGLRVRMSGGDHLLSDGSPVRLSFGYPVAITERDKSRYTEGSVSRGGVQGLARIRSGGSAEPAGIRATFSQKLDLG</sequence>
<protein>
    <submittedName>
        <fullName evidence="1">Uncharacterized protein</fullName>
    </submittedName>
</protein>
<proteinExistence type="predicted"/>
<organism evidence="1 2">
    <name type="scientific">Eumeta variegata</name>
    <name type="common">Bagworm moth</name>
    <name type="synonym">Eumeta japonica</name>
    <dbReference type="NCBI Taxonomy" id="151549"/>
    <lineage>
        <taxon>Eukaryota</taxon>
        <taxon>Metazoa</taxon>
        <taxon>Ecdysozoa</taxon>
        <taxon>Arthropoda</taxon>
        <taxon>Hexapoda</taxon>
        <taxon>Insecta</taxon>
        <taxon>Pterygota</taxon>
        <taxon>Neoptera</taxon>
        <taxon>Endopterygota</taxon>
        <taxon>Lepidoptera</taxon>
        <taxon>Glossata</taxon>
        <taxon>Ditrysia</taxon>
        <taxon>Tineoidea</taxon>
        <taxon>Psychidae</taxon>
        <taxon>Oiketicinae</taxon>
        <taxon>Eumeta</taxon>
    </lineage>
</organism>
<dbReference type="EMBL" id="BGZK01000255">
    <property type="protein sequence ID" value="GBP32133.1"/>
    <property type="molecule type" value="Genomic_DNA"/>
</dbReference>
<accession>A0A4C1V057</accession>
<evidence type="ECO:0000313" key="2">
    <source>
        <dbReference type="Proteomes" id="UP000299102"/>
    </source>
</evidence>
<name>A0A4C1V057_EUMVA</name>